<keyword evidence="1" id="KW-0548">Nucleotidyltransferase</keyword>
<dbReference type="SUPFAM" id="SSF56672">
    <property type="entry name" value="DNA/RNA polymerases"/>
    <property type="match status" value="1"/>
</dbReference>
<dbReference type="InterPro" id="IPR043502">
    <property type="entry name" value="DNA/RNA_pol_sf"/>
</dbReference>
<protein>
    <submittedName>
        <fullName evidence="1">Putative reverse transcriptase domain-containing protein</fullName>
    </submittedName>
</protein>
<keyword evidence="1" id="KW-0808">Transferase</keyword>
<dbReference type="PANTHER" id="PTHR24559:SF444">
    <property type="entry name" value="REVERSE TRANSCRIPTASE DOMAIN-CONTAINING PROTEIN"/>
    <property type="match status" value="1"/>
</dbReference>
<feature type="non-terminal residue" evidence="1">
    <location>
        <position position="142"/>
    </location>
</feature>
<gene>
    <name evidence="1" type="ORF">Tci_882286</name>
</gene>
<dbReference type="GO" id="GO:0003964">
    <property type="term" value="F:RNA-directed DNA polymerase activity"/>
    <property type="evidence" value="ECO:0007669"/>
    <property type="project" value="UniProtKB-KW"/>
</dbReference>
<dbReference type="Gene3D" id="3.30.70.270">
    <property type="match status" value="1"/>
</dbReference>
<keyword evidence="1" id="KW-0695">RNA-directed DNA polymerase</keyword>
<dbReference type="PANTHER" id="PTHR24559">
    <property type="entry name" value="TRANSPOSON TY3-I GAG-POL POLYPROTEIN"/>
    <property type="match status" value="1"/>
</dbReference>
<comment type="caution">
    <text evidence="1">The sequence shown here is derived from an EMBL/GenBank/DDBJ whole genome shotgun (WGS) entry which is preliminary data.</text>
</comment>
<accession>A0A699TJH8</accession>
<proteinExistence type="predicted"/>
<dbReference type="CDD" id="cd01647">
    <property type="entry name" value="RT_LTR"/>
    <property type="match status" value="1"/>
</dbReference>
<dbReference type="EMBL" id="BKCJ011251437">
    <property type="protein sequence ID" value="GFD10317.1"/>
    <property type="molecule type" value="Genomic_DNA"/>
</dbReference>
<organism evidence="1">
    <name type="scientific">Tanacetum cinerariifolium</name>
    <name type="common">Dalmatian daisy</name>
    <name type="synonym">Chrysanthemum cinerariifolium</name>
    <dbReference type="NCBI Taxonomy" id="118510"/>
    <lineage>
        <taxon>Eukaryota</taxon>
        <taxon>Viridiplantae</taxon>
        <taxon>Streptophyta</taxon>
        <taxon>Embryophyta</taxon>
        <taxon>Tracheophyta</taxon>
        <taxon>Spermatophyta</taxon>
        <taxon>Magnoliopsida</taxon>
        <taxon>eudicotyledons</taxon>
        <taxon>Gunneridae</taxon>
        <taxon>Pentapetalae</taxon>
        <taxon>asterids</taxon>
        <taxon>campanulids</taxon>
        <taxon>Asterales</taxon>
        <taxon>Asteraceae</taxon>
        <taxon>Asteroideae</taxon>
        <taxon>Anthemideae</taxon>
        <taxon>Anthemidinae</taxon>
        <taxon>Tanacetum</taxon>
    </lineage>
</organism>
<dbReference type="Gene3D" id="3.10.10.10">
    <property type="entry name" value="HIV Type 1 Reverse Transcriptase, subunit A, domain 1"/>
    <property type="match status" value="1"/>
</dbReference>
<dbReference type="InterPro" id="IPR053134">
    <property type="entry name" value="RNA-dir_DNA_polymerase"/>
</dbReference>
<dbReference type="InterPro" id="IPR043128">
    <property type="entry name" value="Rev_trsase/Diguanyl_cyclase"/>
</dbReference>
<evidence type="ECO:0000313" key="1">
    <source>
        <dbReference type="EMBL" id="GFD10317.1"/>
    </source>
</evidence>
<dbReference type="AlphaFoldDB" id="A0A699TJH8"/>
<feature type="non-terminal residue" evidence="1">
    <location>
        <position position="1"/>
    </location>
</feature>
<reference evidence="1" key="1">
    <citation type="journal article" date="2019" name="Sci. Rep.">
        <title>Draft genome of Tanacetum cinerariifolium, the natural source of mosquito coil.</title>
        <authorList>
            <person name="Yamashiro T."/>
            <person name="Shiraishi A."/>
            <person name="Satake H."/>
            <person name="Nakayama K."/>
        </authorList>
    </citation>
    <scope>NUCLEOTIDE SEQUENCE</scope>
</reference>
<name>A0A699TJH8_TANCI</name>
<sequence length="142" mass="16450">CAEKIVRIPWGNETLIIHVDGSNRGNATRLNIISYTKAEKYVKKGFPIFLAHITTKEVEDKSKEKRLEDVPVVRDFPELKELSDKGFIRPSSSPWGAPVLFVKKKDRSFRMCIDYRELNKLTVKNRYPLPRIDDLFDQLQGS</sequence>